<feature type="transmembrane region" description="Helical" evidence="1">
    <location>
        <begin position="190"/>
        <end position="208"/>
    </location>
</feature>
<gene>
    <name evidence="2" type="ORF">CSX02_00695</name>
</gene>
<name>A0A2G3E6I0_9FIRM</name>
<keyword evidence="1" id="KW-0812">Transmembrane</keyword>
<protein>
    <submittedName>
        <fullName evidence="2">Uncharacterized protein</fullName>
    </submittedName>
</protein>
<reference evidence="2 3" key="2">
    <citation type="submission" date="2017-10" db="EMBL/GenBank/DDBJ databases">
        <authorList>
            <person name="Banno H."/>
            <person name="Chua N.-H."/>
        </authorList>
    </citation>
    <scope>NUCLEOTIDE SEQUENCE [LARGE SCALE GENOMIC DNA]</scope>
    <source>
        <strain evidence="2 3">JK623</strain>
    </source>
</reference>
<keyword evidence="1" id="KW-0472">Membrane</keyword>
<proteinExistence type="predicted"/>
<reference evidence="2 3" key="1">
    <citation type="submission" date="2017-10" db="EMBL/GenBank/DDBJ databases">
        <title>Resolving the taxonomy of Roseburia spp., Eubacterium rectale and Agathobacter spp. through phylogenomic analysis.</title>
        <authorList>
            <person name="Sheridan P.O."/>
            <person name="Walker A.W."/>
            <person name="Duncan S.H."/>
            <person name="Scott K.P."/>
            <person name="Toole P.W.O."/>
            <person name="Luis P."/>
            <person name="Flint H.J."/>
        </authorList>
    </citation>
    <scope>NUCLEOTIDE SEQUENCE [LARGE SCALE GENOMIC DNA]</scope>
    <source>
        <strain evidence="2 3">JK623</strain>
    </source>
</reference>
<feature type="transmembrane region" description="Helical" evidence="1">
    <location>
        <begin position="16"/>
        <end position="37"/>
    </location>
</feature>
<feature type="transmembrane region" description="Helical" evidence="1">
    <location>
        <begin position="49"/>
        <end position="72"/>
    </location>
</feature>
<dbReference type="Proteomes" id="UP000224563">
    <property type="component" value="Unassembled WGS sequence"/>
</dbReference>
<evidence type="ECO:0000313" key="2">
    <source>
        <dbReference type="EMBL" id="PHU38857.1"/>
    </source>
</evidence>
<dbReference type="RefSeq" id="WP_099385252.1">
    <property type="nucleotide sequence ID" value="NZ_PDYG01000002.1"/>
</dbReference>
<evidence type="ECO:0000256" key="1">
    <source>
        <dbReference type="SAM" id="Phobius"/>
    </source>
</evidence>
<dbReference type="AlphaFoldDB" id="A0A2G3E6I0"/>
<feature type="transmembrane region" description="Helical" evidence="1">
    <location>
        <begin position="239"/>
        <end position="258"/>
    </location>
</feature>
<keyword evidence="1" id="KW-1133">Transmembrane helix</keyword>
<accession>A0A2G3E6I0</accession>
<organism evidence="2 3">
    <name type="scientific">Agathobacter ruminis</name>
    <dbReference type="NCBI Taxonomy" id="1712665"/>
    <lineage>
        <taxon>Bacteria</taxon>
        <taxon>Bacillati</taxon>
        <taxon>Bacillota</taxon>
        <taxon>Clostridia</taxon>
        <taxon>Lachnospirales</taxon>
        <taxon>Lachnospiraceae</taxon>
        <taxon>Agathobacter</taxon>
    </lineage>
</organism>
<dbReference type="EMBL" id="PDYG01000002">
    <property type="protein sequence ID" value="PHU38857.1"/>
    <property type="molecule type" value="Genomic_DNA"/>
</dbReference>
<comment type="caution">
    <text evidence="2">The sequence shown here is derived from an EMBL/GenBank/DDBJ whole genome shotgun (WGS) entry which is preliminary data.</text>
</comment>
<feature type="transmembrane region" description="Helical" evidence="1">
    <location>
        <begin position="93"/>
        <end position="118"/>
    </location>
</feature>
<feature type="transmembrane region" description="Helical" evidence="1">
    <location>
        <begin position="158"/>
        <end position="178"/>
    </location>
</feature>
<keyword evidence="3" id="KW-1185">Reference proteome</keyword>
<sequence>MLNYLYSKWILNSKNVIVIVLMALINSIVITKLYNVYARTNEPFSVYESGIVVLNAGLFLFFITIVFVIIMSDYPSSDSNLYFLILRCGRKKWFISQMLFSFLAIMTYIGVVFAFVLIRMAPLVFVANGWSLNISDYGKQMGLLQYIPFQLYNQMPPLQALVFSIVLLWAYLQMLLGFQMLGFSCGSKKIFSVIQMVILAVGIGMVFLDIQLKWYFPQAHSILCTHYQKYFKRYYFNPYLSLALLIIVGIAFHVLAYLKFMRTDVDRLKENEL</sequence>
<evidence type="ECO:0000313" key="3">
    <source>
        <dbReference type="Proteomes" id="UP000224563"/>
    </source>
</evidence>